<dbReference type="RefSeq" id="WP_179513373.1">
    <property type="nucleotide sequence ID" value="NZ_JANFAU010000010.1"/>
</dbReference>
<proteinExistence type="predicted"/>
<comment type="caution">
    <text evidence="2">The sequence shown here is derived from an EMBL/GenBank/DDBJ whole genome shotgun (WGS) entry which is preliminary data.</text>
</comment>
<evidence type="ECO:0000313" key="3">
    <source>
        <dbReference type="Proteomes" id="UP001165565"/>
    </source>
</evidence>
<dbReference type="InterPro" id="IPR010239">
    <property type="entry name" value="CHP02001"/>
</dbReference>
<protein>
    <submittedName>
        <fullName evidence="2">TorF family putative porin</fullName>
    </submittedName>
</protein>
<dbReference type="Proteomes" id="UP001165565">
    <property type="component" value="Unassembled WGS sequence"/>
</dbReference>
<feature type="signal peptide" evidence="1">
    <location>
        <begin position="1"/>
        <end position="21"/>
    </location>
</feature>
<accession>A0AA41ZFD5</accession>
<evidence type="ECO:0000256" key="1">
    <source>
        <dbReference type="SAM" id="SignalP"/>
    </source>
</evidence>
<evidence type="ECO:0000313" key="2">
    <source>
        <dbReference type="EMBL" id="MCW6535869.1"/>
    </source>
</evidence>
<keyword evidence="1" id="KW-0732">Signal</keyword>
<dbReference type="Pfam" id="PF09694">
    <property type="entry name" value="Gcw_chp"/>
    <property type="match status" value="1"/>
</dbReference>
<organism evidence="2 3">
    <name type="scientific">Sphingomonas lycopersici</name>
    <dbReference type="NCBI Taxonomy" id="2951807"/>
    <lineage>
        <taxon>Bacteria</taxon>
        <taxon>Pseudomonadati</taxon>
        <taxon>Pseudomonadota</taxon>
        <taxon>Alphaproteobacteria</taxon>
        <taxon>Sphingomonadales</taxon>
        <taxon>Sphingomonadaceae</taxon>
        <taxon>Sphingomonas</taxon>
    </lineage>
</organism>
<keyword evidence="3" id="KW-1185">Reference proteome</keyword>
<reference evidence="2" key="1">
    <citation type="submission" date="2022-06" db="EMBL/GenBank/DDBJ databases">
        <title>Sphingomonas sp. nov. isolated from rhizosphere soil of tomato.</title>
        <authorList>
            <person name="Dong H."/>
            <person name="Gao R."/>
        </authorList>
    </citation>
    <scope>NUCLEOTIDE SEQUENCE</scope>
    <source>
        <strain evidence="2">MMSM24</strain>
    </source>
</reference>
<dbReference type="EMBL" id="JANFAV010000009">
    <property type="protein sequence ID" value="MCW6535869.1"/>
    <property type="molecule type" value="Genomic_DNA"/>
</dbReference>
<feature type="chain" id="PRO_5041385730" evidence="1">
    <location>
        <begin position="22"/>
        <end position="246"/>
    </location>
</feature>
<gene>
    <name evidence="2" type="ORF">NEE01_13880</name>
</gene>
<name>A0AA41ZFD5_9SPHN</name>
<dbReference type="SUPFAM" id="SSF56935">
    <property type="entry name" value="Porins"/>
    <property type="match status" value="1"/>
</dbReference>
<sequence length="246" mass="25097">MRYAEIITAGLLMVTALPAAAQSFSGSVEAETDERRRGLSWSEGKAAIAASATVGLPAGFDIGARVTTLRDSPRAGGADAVIDGTLGYSADLGGGVRGEAFAVAHLFTGARGGMNYIEGGAGLSYQLGPAQIGADLRYAPSQSAIGGDNLYLGAHANVGIPATPFTLTASIGRSSGSVDDALRAARLRPAGTYSDWLVGVRHITGPLTLGLDYSGTNIDRADIVASPYADARNSGDRLTARASFSF</sequence>
<dbReference type="NCBIfam" id="TIGR02001">
    <property type="entry name" value="gcw_chp"/>
    <property type="match status" value="1"/>
</dbReference>
<dbReference type="AlphaFoldDB" id="A0AA41ZFD5"/>